<reference evidence="7 8" key="1">
    <citation type="submission" date="2014-04" db="EMBL/GenBank/DDBJ databases">
        <authorList>
            <consortium name="DOE Joint Genome Institute"/>
            <person name="Kuo A."/>
            <person name="Tarkka M."/>
            <person name="Buscot F."/>
            <person name="Kohler A."/>
            <person name="Nagy L.G."/>
            <person name="Floudas D."/>
            <person name="Copeland A."/>
            <person name="Barry K.W."/>
            <person name="Cichocki N."/>
            <person name="Veneault-Fourrey C."/>
            <person name="LaButti K."/>
            <person name="Lindquist E.A."/>
            <person name="Lipzen A."/>
            <person name="Lundell T."/>
            <person name="Morin E."/>
            <person name="Murat C."/>
            <person name="Sun H."/>
            <person name="Tunlid A."/>
            <person name="Henrissat B."/>
            <person name="Grigoriev I.V."/>
            <person name="Hibbett D.S."/>
            <person name="Martin F."/>
            <person name="Nordberg H.P."/>
            <person name="Cantor M.N."/>
            <person name="Hua S.X."/>
        </authorList>
    </citation>
    <scope>NUCLEOTIDE SEQUENCE [LARGE SCALE GENOMIC DNA]</scope>
    <source>
        <strain evidence="7 8">F 1598</strain>
    </source>
</reference>
<dbReference type="HOGENOM" id="CLU_094262_0_0_1"/>
<feature type="domain" description="MYND-type" evidence="6">
    <location>
        <begin position="17"/>
        <end position="58"/>
    </location>
</feature>
<dbReference type="InParanoid" id="A0A0C3BQA1"/>
<accession>A0A0C3BQA1</accession>
<gene>
    <name evidence="7" type="ORF">PILCRDRAFT_558767</name>
</gene>
<evidence type="ECO:0000256" key="2">
    <source>
        <dbReference type="ARBA" id="ARBA00022771"/>
    </source>
</evidence>
<proteinExistence type="predicted"/>
<dbReference type="AlphaFoldDB" id="A0A0C3BQA1"/>
<evidence type="ECO:0000313" key="8">
    <source>
        <dbReference type="Proteomes" id="UP000054166"/>
    </source>
</evidence>
<evidence type="ECO:0000256" key="4">
    <source>
        <dbReference type="PROSITE-ProRule" id="PRU00134"/>
    </source>
</evidence>
<sequence length="246" mass="27930">MSDKAILASQKAQIRCCWVCYKSSADGFRISYCKNSRAASYCSTECQRGDWKNHKEMCRRSAEQLALSDMLGSAMNTDKFMEWYTAHRETMYWAIYHGLDIKTHPENISKQAVYFVLQERSPGPCAKADLPSAFFATSITIRERAWVQELCKVNNQPAEIFDSATACDVRAREGGDVGSALVVLELEHGLKFCPVRIAKGELELIPPKHERWREDVLNAFRSGSPIHLSFAGRNPKKSKRRERTKG</sequence>
<name>A0A0C3BQA1_PILCF</name>
<keyword evidence="3" id="KW-0862">Zinc</keyword>
<reference evidence="8" key="2">
    <citation type="submission" date="2015-01" db="EMBL/GenBank/DDBJ databases">
        <title>Evolutionary Origins and Diversification of the Mycorrhizal Mutualists.</title>
        <authorList>
            <consortium name="DOE Joint Genome Institute"/>
            <consortium name="Mycorrhizal Genomics Consortium"/>
            <person name="Kohler A."/>
            <person name="Kuo A."/>
            <person name="Nagy L.G."/>
            <person name="Floudas D."/>
            <person name="Copeland A."/>
            <person name="Barry K.W."/>
            <person name="Cichocki N."/>
            <person name="Veneault-Fourrey C."/>
            <person name="LaButti K."/>
            <person name="Lindquist E.A."/>
            <person name="Lipzen A."/>
            <person name="Lundell T."/>
            <person name="Morin E."/>
            <person name="Murat C."/>
            <person name="Riley R."/>
            <person name="Ohm R."/>
            <person name="Sun H."/>
            <person name="Tunlid A."/>
            <person name="Henrissat B."/>
            <person name="Grigoriev I.V."/>
            <person name="Hibbett D.S."/>
            <person name="Martin F."/>
        </authorList>
    </citation>
    <scope>NUCLEOTIDE SEQUENCE [LARGE SCALE GENOMIC DNA]</scope>
    <source>
        <strain evidence="8">F 1598</strain>
    </source>
</reference>
<dbReference type="SUPFAM" id="SSF144232">
    <property type="entry name" value="HIT/MYND zinc finger-like"/>
    <property type="match status" value="1"/>
</dbReference>
<dbReference type="Gene3D" id="6.10.140.2220">
    <property type="match status" value="1"/>
</dbReference>
<protein>
    <recommendedName>
        <fullName evidence="6">MYND-type domain-containing protein</fullName>
    </recommendedName>
</protein>
<feature type="compositionally biased region" description="Basic residues" evidence="5">
    <location>
        <begin position="234"/>
        <end position="246"/>
    </location>
</feature>
<feature type="region of interest" description="Disordered" evidence="5">
    <location>
        <begin position="227"/>
        <end position="246"/>
    </location>
</feature>
<organism evidence="7 8">
    <name type="scientific">Piloderma croceum (strain F 1598)</name>
    <dbReference type="NCBI Taxonomy" id="765440"/>
    <lineage>
        <taxon>Eukaryota</taxon>
        <taxon>Fungi</taxon>
        <taxon>Dikarya</taxon>
        <taxon>Basidiomycota</taxon>
        <taxon>Agaricomycotina</taxon>
        <taxon>Agaricomycetes</taxon>
        <taxon>Agaricomycetidae</taxon>
        <taxon>Atheliales</taxon>
        <taxon>Atheliaceae</taxon>
        <taxon>Piloderma</taxon>
    </lineage>
</organism>
<keyword evidence="8" id="KW-1185">Reference proteome</keyword>
<dbReference type="OrthoDB" id="2832160at2759"/>
<dbReference type="Pfam" id="PF01753">
    <property type="entry name" value="zf-MYND"/>
    <property type="match status" value="1"/>
</dbReference>
<dbReference type="GO" id="GO:0008270">
    <property type="term" value="F:zinc ion binding"/>
    <property type="evidence" value="ECO:0007669"/>
    <property type="project" value="UniProtKB-KW"/>
</dbReference>
<dbReference type="PROSITE" id="PS50865">
    <property type="entry name" value="ZF_MYND_2"/>
    <property type="match status" value="1"/>
</dbReference>
<dbReference type="InterPro" id="IPR002893">
    <property type="entry name" value="Znf_MYND"/>
</dbReference>
<dbReference type="Proteomes" id="UP000054166">
    <property type="component" value="Unassembled WGS sequence"/>
</dbReference>
<dbReference type="EMBL" id="KN833009">
    <property type="protein sequence ID" value="KIM79507.1"/>
    <property type="molecule type" value="Genomic_DNA"/>
</dbReference>
<evidence type="ECO:0000313" key="7">
    <source>
        <dbReference type="EMBL" id="KIM79507.1"/>
    </source>
</evidence>
<keyword evidence="2 4" id="KW-0863">Zinc-finger</keyword>
<evidence type="ECO:0000256" key="1">
    <source>
        <dbReference type="ARBA" id="ARBA00022723"/>
    </source>
</evidence>
<keyword evidence="1" id="KW-0479">Metal-binding</keyword>
<evidence type="ECO:0000256" key="5">
    <source>
        <dbReference type="SAM" id="MobiDB-lite"/>
    </source>
</evidence>
<evidence type="ECO:0000256" key="3">
    <source>
        <dbReference type="ARBA" id="ARBA00022833"/>
    </source>
</evidence>
<evidence type="ECO:0000259" key="6">
    <source>
        <dbReference type="PROSITE" id="PS50865"/>
    </source>
</evidence>